<dbReference type="PANTHER" id="PTHR47706">
    <property type="entry name" value="NMRA-LIKE FAMILY PROTEIN"/>
    <property type="match status" value="1"/>
</dbReference>
<dbReference type="GO" id="GO:0016491">
    <property type="term" value="F:oxidoreductase activity"/>
    <property type="evidence" value="ECO:0007669"/>
    <property type="project" value="UniProtKB-KW"/>
</dbReference>
<dbReference type="CDD" id="cd05259">
    <property type="entry name" value="PCBER_SDR_a"/>
    <property type="match status" value="1"/>
</dbReference>
<name>A0A8K0WCM1_9HYPO</name>
<dbReference type="Gene3D" id="3.40.50.720">
    <property type="entry name" value="NAD(P)-binding Rossmann-like Domain"/>
    <property type="match status" value="1"/>
</dbReference>
<dbReference type="OrthoDB" id="419598at2759"/>
<dbReference type="InterPro" id="IPR036291">
    <property type="entry name" value="NAD(P)-bd_dom_sf"/>
</dbReference>
<dbReference type="PANTHER" id="PTHR47706:SF9">
    <property type="entry name" value="NMRA-LIKE DOMAIN-CONTAINING PROTEIN-RELATED"/>
    <property type="match status" value="1"/>
</dbReference>
<dbReference type="InterPro" id="IPR051609">
    <property type="entry name" value="NmrA/Isoflavone_reductase-like"/>
</dbReference>
<accession>A0A8K0WCM1</accession>
<proteinExistence type="predicted"/>
<dbReference type="InterPro" id="IPR045312">
    <property type="entry name" value="PCBER-like"/>
</dbReference>
<keyword evidence="1" id="KW-0521">NADP</keyword>
<protein>
    <recommendedName>
        <fullName evidence="3">NmrA-like domain-containing protein</fullName>
    </recommendedName>
</protein>
<evidence type="ECO:0000256" key="1">
    <source>
        <dbReference type="ARBA" id="ARBA00022857"/>
    </source>
</evidence>
<dbReference type="AlphaFoldDB" id="A0A8K0WCM1"/>
<dbReference type="Pfam" id="PF05368">
    <property type="entry name" value="NmrA"/>
    <property type="match status" value="1"/>
</dbReference>
<evidence type="ECO:0000313" key="5">
    <source>
        <dbReference type="Proteomes" id="UP000813427"/>
    </source>
</evidence>
<dbReference type="Proteomes" id="UP000813427">
    <property type="component" value="Unassembled WGS sequence"/>
</dbReference>
<keyword evidence="5" id="KW-1185">Reference proteome</keyword>
<dbReference type="EMBL" id="JAGPXF010000003">
    <property type="protein sequence ID" value="KAH7251459.1"/>
    <property type="molecule type" value="Genomic_DNA"/>
</dbReference>
<feature type="domain" description="NmrA-like" evidence="3">
    <location>
        <begin position="4"/>
        <end position="306"/>
    </location>
</feature>
<keyword evidence="2" id="KW-0560">Oxidoreductase</keyword>
<evidence type="ECO:0000313" key="4">
    <source>
        <dbReference type="EMBL" id="KAH7251459.1"/>
    </source>
</evidence>
<evidence type="ECO:0000256" key="2">
    <source>
        <dbReference type="ARBA" id="ARBA00023002"/>
    </source>
</evidence>
<dbReference type="SUPFAM" id="SSF51735">
    <property type="entry name" value="NAD(P)-binding Rossmann-fold domains"/>
    <property type="match status" value="1"/>
</dbReference>
<dbReference type="InterPro" id="IPR008030">
    <property type="entry name" value="NmrA-like"/>
</dbReference>
<reference evidence="4" key="1">
    <citation type="journal article" date="2021" name="Nat. Commun.">
        <title>Genetic determinants of endophytism in the Arabidopsis root mycobiome.</title>
        <authorList>
            <person name="Mesny F."/>
            <person name="Miyauchi S."/>
            <person name="Thiergart T."/>
            <person name="Pickel B."/>
            <person name="Atanasova L."/>
            <person name="Karlsson M."/>
            <person name="Huettel B."/>
            <person name="Barry K.W."/>
            <person name="Haridas S."/>
            <person name="Chen C."/>
            <person name="Bauer D."/>
            <person name="Andreopoulos W."/>
            <person name="Pangilinan J."/>
            <person name="LaButti K."/>
            <person name="Riley R."/>
            <person name="Lipzen A."/>
            <person name="Clum A."/>
            <person name="Drula E."/>
            <person name="Henrissat B."/>
            <person name="Kohler A."/>
            <person name="Grigoriev I.V."/>
            <person name="Martin F.M."/>
            <person name="Hacquard S."/>
        </authorList>
    </citation>
    <scope>NUCLEOTIDE SEQUENCE</scope>
    <source>
        <strain evidence="4">MPI-SDFR-AT-0068</strain>
    </source>
</reference>
<evidence type="ECO:0000259" key="3">
    <source>
        <dbReference type="Pfam" id="PF05368"/>
    </source>
</evidence>
<comment type="caution">
    <text evidence="4">The sequence shown here is derived from an EMBL/GenBank/DDBJ whole genome shotgun (WGS) entry which is preliminary data.</text>
</comment>
<sequence>MTEKTNVVLVGASGETGKSVADGILAFPDKFNLTALARPASIDKPEYQELKNRGVKIAPVDVSSMSDELISLLSGVDVVITCLIPTEKDAMKNIAIACQKAGVGRFIPSFWGPICPPRGVMKLREEKEDILDLMKSVYLPYTIIDVGWWYQMSLPSLPSGKIDDRIVFPVTSIKGDGNTESALIDKRDIGKYVARIITDPRTLNKSVFIYNEIWTQNCLFDLFEKVSGEQIPRKYESGEDVLATINDAKRRFAPDDPQLLMAIGLSDYYYSLEIRGDNTPEHAEYLGYLNGKELYPDVQVETFEDYMKGVVDGTIERLYIGRR</sequence>
<gene>
    <name evidence="4" type="ORF">BKA59DRAFT_524718</name>
</gene>
<organism evidence="4 5">
    <name type="scientific">Fusarium tricinctum</name>
    <dbReference type="NCBI Taxonomy" id="61284"/>
    <lineage>
        <taxon>Eukaryota</taxon>
        <taxon>Fungi</taxon>
        <taxon>Dikarya</taxon>
        <taxon>Ascomycota</taxon>
        <taxon>Pezizomycotina</taxon>
        <taxon>Sordariomycetes</taxon>
        <taxon>Hypocreomycetidae</taxon>
        <taxon>Hypocreales</taxon>
        <taxon>Nectriaceae</taxon>
        <taxon>Fusarium</taxon>
        <taxon>Fusarium tricinctum species complex</taxon>
    </lineage>
</organism>
<dbReference type="Gene3D" id="3.90.25.10">
    <property type="entry name" value="UDP-galactose 4-epimerase, domain 1"/>
    <property type="match status" value="1"/>
</dbReference>